<comment type="subcellular location">
    <subcellularLocation>
        <location evidence="1">Nucleus</location>
        <location evidence="1">Nucleolus</location>
    </subcellularLocation>
</comment>
<dbReference type="Proteomes" id="UP000019471">
    <property type="component" value="Unassembled WGS sequence"/>
</dbReference>
<reference evidence="6 7" key="1">
    <citation type="submission" date="2013-03" db="EMBL/GenBank/DDBJ databases">
        <title>The Genome Sequence of Cladophialophora psammophila CBS 110553.</title>
        <authorList>
            <consortium name="The Broad Institute Genomics Platform"/>
            <person name="Cuomo C."/>
            <person name="de Hoog S."/>
            <person name="Gorbushina A."/>
            <person name="Walker B."/>
            <person name="Young S.K."/>
            <person name="Zeng Q."/>
            <person name="Gargeya S."/>
            <person name="Fitzgerald M."/>
            <person name="Haas B."/>
            <person name="Abouelleil A."/>
            <person name="Allen A.W."/>
            <person name="Alvarado L."/>
            <person name="Arachchi H.M."/>
            <person name="Berlin A.M."/>
            <person name="Chapman S.B."/>
            <person name="Gainer-Dewar J."/>
            <person name="Goldberg J."/>
            <person name="Griggs A."/>
            <person name="Gujja S."/>
            <person name="Hansen M."/>
            <person name="Howarth C."/>
            <person name="Imamovic A."/>
            <person name="Ireland A."/>
            <person name="Larimer J."/>
            <person name="McCowan C."/>
            <person name="Murphy C."/>
            <person name="Pearson M."/>
            <person name="Poon T.W."/>
            <person name="Priest M."/>
            <person name="Roberts A."/>
            <person name="Saif S."/>
            <person name="Shea T."/>
            <person name="Sisk P."/>
            <person name="Sykes S."/>
            <person name="Wortman J."/>
            <person name="Nusbaum C."/>
            <person name="Birren B."/>
        </authorList>
    </citation>
    <scope>NUCLEOTIDE SEQUENCE [LARGE SCALE GENOMIC DNA]</scope>
    <source>
        <strain evidence="6 7">CBS 110553</strain>
    </source>
</reference>
<evidence type="ECO:0000256" key="1">
    <source>
        <dbReference type="ARBA" id="ARBA00004604"/>
    </source>
</evidence>
<evidence type="ECO:0000313" key="6">
    <source>
        <dbReference type="EMBL" id="EXJ61294.1"/>
    </source>
</evidence>
<dbReference type="GeneID" id="19196538"/>
<dbReference type="PANTHER" id="PTHR14577:SF0">
    <property type="entry name" value="NUCLEOLAR PROTEIN 12"/>
    <property type="match status" value="1"/>
</dbReference>
<evidence type="ECO:0008006" key="8">
    <source>
        <dbReference type="Google" id="ProtNLM"/>
    </source>
</evidence>
<dbReference type="GO" id="GO:0019843">
    <property type="term" value="F:rRNA binding"/>
    <property type="evidence" value="ECO:0007669"/>
    <property type="project" value="TreeGrafter"/>
</dbReference>
<name>W9WSG2_9EURO</name>
<dbReference type="STRING" id="1182543.W9WSG2"/>
<proteinExistence type="inferred from homology"/>
<dbReference type="GO" id="GO:0005730">
    <property type="term" value="C:nucleolus"/>
    <property type="evidence" value="ECO:0007669"/>
    <property type="project" value="UniProtKB-SubCell"/>
</dbReference>
<evidence type="ECO:0000256" key="4">
    <source>
        <dbReference type="ARBA" id="ARBA00023242"/>
    </source>
</evidence>
<feature type="region of interest" description="Disordered" evidence="5">
    <location>
        <begin position="54"/>
        <end position="223"/>
    </location>
</feature>
<dbReference type="HOGENOM" id="CLU_067149_1_0_1"/>
<evidence type="ECO:0000256" key="2">
    <source>
        <dbReference type="ARBA" id="ARBA00007175"/>
    </source>
</evidence>
<keyword evidence="4" id="KW-0539">Nucleus</keyword>
<evidence type="ECO:0000313" key="7">
    <source>
        <dbReference type="Proteomes" id="UP000019471"/>
    </source>
</evidence>
<dbReference type="InterPro" id="IPR019186">
    <property type="entry name" value="Nucleolar_protein_12"/>
</dbReference>
<sequence length="223" mass="26581">MPPPMKRRRTEPTVVEEITFDPTARREFLTGFHKRKLQKAKQAREAAERRARVERVEERKRLREQRKAELERHVQEVNAILRPPSDPDEEEVKEGSEKNSEEEWSGILDSEPPSLNHETEYIDEEKYTTVTVEAMNVTREGLFKAEQRPNKDGGEERGETTTRLEGGQSEKQKRQWSRDRPKDTKKRKKRNFRYESKAERKEARTKEKAKNRKQARERRGDQR</sequence>
<evidence type="ECO:0000256" key="3">
    <source>
        <dbReference type="ARBA" id="ARBA00023054"/>
    </source>
</evidence>
<accession>W9WSG2</accession>
<feature type="compositionally biased region" description="Basic and acidic residues" evidence="5">
    <location>
        <begin position="141"/>
        <end position="182"/>
    </location>
</feature>
<protein>
    <recommendedName>
        <fullName evidence="8">Nucleolar protein 12</fullName>
    </recommendedName>
</protein>
<keyword evidence="3" id="KW-0175">Coiled coil</keyword>
<dbReference type="EMBL" id="AMGX01000029">
    <property type="protein sequence ID" value="EXJ61294.1"/>
    <property type="molecule type" value="Genomic_DNA"/>
</dbReference>
<dbReference type="AlphaFoldDB" id="W9WSG2"/>
<dbReference type="RefSeq" id="XP_007750611.1">
    <property type="nucleotide sequence ID" value="XM_007752421.1"/>
</dbReference>
<dbReference type="OrthoDB" id="551633at2759"/>
<keyword evidence="7" id="KW-1185">Reference proteome</keyword>
<dbReference type="eggNOG" id="KOG4709">
    <property type="taxonomic scope" value="Eukaryota"/>
</dbReference>
<feature type="compositionally biased region" description="Basic and acidic residues" evidence="5">
    <location>
        <begin position="192"/>
        <end position="208"/>
    </location>
</feature>
<comment type="similarity">
    <text evidence="2">Belongs to the RRP17 family.</text>
</comment>
<organism evidence="6 7">
    <name type="scientific">Cladophialophora psammophila CBS 110553</name>
    <dbReference type="NCBI Taxonomy" id="1182543"/>
    <lineage>
        <taxon>Eukaryota</taxon>
        <taxon>Fungi</taxon>
        <taxon>Dikarya</taxon>
        <taxon>Ascomycota</taxon>
        <taxon>Pezizomycotina</taxon>
        <taxon>Eurotiomycetes</taxon>
        <taxon>Chaetothyriomycetidae</taxon>
        <taxon>Chaetothyriales</taxon>
        <taxon>Herpotrichiellaceae</taxon>
        <taxon>Cladophialophora</taxon>
    </lineage>
</organism>
<gene>
    <name evidence="6" type="ORF">A1O5_11851</name>
</gene>
<dbReference type="Pfam" id="PF09805">
    <property type="entry name" value="Nop25"/>
    <property type="match status" value="1"/>
</dbReference>
<dbReference type="PANTHER" id="PTHR14577">
    <property type="entry name" value="NUCLEOLAR PROTEIN 12"/>
    <property type="match status" value="1"/>
</dbReference>
<feature type="compositionally biased region" description="Basic and acidic residues" evidence="5">
    <location>
        <begin position="117"/>
        <end position="127"/>
    </location>
</feature>
<feature type="compositionally biased region" description="Basic and acidic residues" evidence="5">
    <location>
        <begin position="54"/>
        <end position="75"/>
    </location>
</feature>
<comment type="caution">
    <text evidence="6">The sequence shown here is derived from an EMBL/GenBank/DDBJ whole genome shotgun (WGS) entry which is preliminary data.</text>
</comment>
<evidence type="ECO:0000256" key="5">
    <source>
        <dbReference type="SAM" id="MobiDB-lite"/>
    </source>
</evidence>